<protein>
    <submittedName>
        <fullName evidence="9">BA75_02492T0</fullName>
    </submittedName>
</protein>
<dbReference type="PANTHER" id="PTHR15835:SF6">
    <property type="entry name" value="ZINC FINGER C3HC-TYPE PROTEIN 1"/>
    <property type="match status" value="1"/>
</dbReference>
<feature type="domain" description="C3HC-type" evidence="7">
    <location>
        <begin position="114"/>
        <end position="276"/>
    </location>
</feature>
<dbReference type="Proteomes" id="UP000094565">
    <property type="component" value="Chromosome 2"/>
</dbReference>
<evidence type="ECO:0000313" key="9">
    <source>
        <dbReference type="EMBL" id="ANZ75000.1"/>
    </source>
</evidence>
<sequence>MCTYTVYTSCINESGMHGYIWSRSNIIPSMHSSSDETHFTTLSKPKMDDKSRSSLSNILCQLSSIGTQSLPESDLEVKLNEGSKRPFNVSPTSPSQHLSNSKKKRVAINSTYNPHSREKLLSRIETYGILNWTVEDSTLTPLKCSLYGWRCRTGDKNMLECISCHHRLSIQLNEFHSSVDNDFNEDVGTSIGYGNLIFQFDEEEDTDYEKFMILRQSLVDRYLSMMCKTVFENGSHKKYCPWTVKHSSLSDYQISMNDIGYFLGRLVKNVNVLRDNKKFWSNKSFIHGLNNKDLKILVSWNKTQRFNNKLTNTSGYDDIKSIIVSLFSWELSKQRFQNRTVCLLRCNQCFRRILLGSFDERLFHSHDSHFQPGKLEDELNLTPSKVLTPVPYISDYTDSIYDENESDVDLINDHHTWCSIISNSSSTAELGYRTILRMMDSISHYNVQDDDGDDVVADLSDNLTRETEDMVISGTSMNDIMSISPNTRYDDWKETKSVTESLRRLRDLGHAI</sequence>
<evidence type="ECO:0000259" key="7">
    <source>
        <dbReference type="Pfam" id="PF07967"/>
    </source>
</evidence>
<dbReference type="InterPro" id="IPR012935">
    <property type="entry name" value="NuBaID_N"/>
</dbReference>
<keyword evidence="4" id="KW-0862">Zinc</keyword>
<gene>
    <name evidence="9" type="ORF">ATY40_BA7502492</name>
</gene>
<comment type="subcellular location">
    <subcellularLocation>
        <location evidence="1">Nucleus</location>
    </subcellularLocation>
</comment>
<evidence type="ECO:0000256" key="2">
    <source>
        <dbReference type="ARBA" id="ARBA00022723"/>
    </source>
</evidence>
<dbReference type="PANTHER" id="PTHR15835">
    <property type="entry name" value="NUCLEAR-INTERACTING PARTNER OF ALK"/>
    <property type="match status" value="1"/>
</dbReference>
<feature type="compositionally biased region" description="Polar residues" evidence="6">
    <location>
        <begin position="89"/>
        <end position="99"/>
    </location>
</feature>
<organism evidence="9 10">
    <name type="scientific">Komagataella pastoris</name>
    <name type="common">Yeast</name>
    <name type="synonym">Pichia pastoris</name>
    <dbReference type="NCBI Taxonomy" id="4922"/>
    <lineage>
        <taxon>Eukaryota</taxon>
        <taxon>Fungi</taxon>
        <taxon>Dikarya</taxon>
        <taxon>Ascomycota</taxon>
        <taxon>Saccharomycotina</taxon>
        <taxon>Pichiomycetes</taxon>
        <taxon>Pichiales</taxon>
        <taxon>Pichiaceae</taxon>
        <taxon>Komagataella</taxon>
    </lineage>
</organism>
<feature type="region of interest" description="Disordered" evidence="6">
    <location>
        <begin position="83"/>
        <end position="105"/>
    </location>
</feature>
<dbReference type="InterPro" id="IPR013909">
    <property type="entry name" value="NuBaID_C"/>
</dbReference>
<evidence type="ECO:0000256" key="3">
    <source>
        <dbReference type="ARBA" id="ARBA00022771"/>
    </source>
</evidence>
<dbReference type="Pfam" id="PF07967">
    <property type="entry name" value="zf-C3HC"/>
    <property type="match status" value="1"/>
</dbReference>
<evidence type="ECO:0000256" key="4">
    <source>
        <dbReference type="ARBA" id="ARBA00022833"/>
    </source>
</evidence>
<evidence type="ECO:0000256" key="6">
    <source>
        <dbReference type="SAM" id="MobiDB-lite"/>
    </source>
</evidence>
<name>A0A1B2JAG2_PICPA</name>
<dbReference type="GO" id="GO:0005634">
    <property type="term" value="C:nucleus"/>
    <property type="evidence" value="ECO:0007669"/>
    <property type="project" value="UniProtKB-SubCell"/>
</dbReference>
<dbReference type="OrthoDB" id="3987180at2759"/>
<feature type="domain" description="NuBaID C-terminal" evidence="8">
    <location>
        <begin position="322"/>
        <end position="425"/>
    </location>
</feature>
<dbReference type="AlphaFoldDB" id="A0A1B2JAG2"/>
<keyword evidence="10" id="KW-1185">Reference proteome</keyword>
<keyword evidence="5" id="KW-0539">Nucleus</keyword>
<keyword evidence="3" id="KW-0863">Zinc-finger</keyword>
<proteinExistence type="predicted"/>
<evidence type="ECO:0000256" key="1">
    <source>
        <dbReference type="ARBA" id="ARBA00004123"/>
    </source>
</evidence>
<evidence type="ECO:0000259" key="8">
    <source>
        <dbReference type="Pfam" id="PF08600"/>
    </source>
</evidence>
<dbReference type="GO" id="GO:0008270">
    <property type="term" value="F:zinc ion binding"/>
    <property type="evidence" value="ECO:0007669"/>
    <property type="project" value="UniProtKB-KW"/>
</dbReference>
<evidence type="ECO:0000256" key="5">
    <source>
        <dbReference type="ARBA" id="ARBA00023242"/>
    </source>
</evidence>
<dbReference type="EMBL" id="CP014585">
    <property type="protein sequence ID" value="ANZ75000.1"/>
    <property type="molecule type" value="Genomic_DNA"/>
</dbReference>
<evidence type="ECO:0000313" key="10">
    <source>
        <dbReference type="Proteomes" id="UP000094565"/>
    </source>
</evidence>
<accession>A0A1B2JAG2</accession>
<dbReference type="Pfam" id="PF08600">
    <property type="entry name" value="NuBaID_C"/>
    <property type="match status" value="1"/>
</dbReference>
<keyword evidence="2" id="KW-0479">Metal-binding</keyword>
<reference evidence="9 10" key="1">
    <citation type="submission" date="2016-02" db="EMBL/GenBank/DDBJ databases">
        <title>Comparative genomic and transcriptomic foundation for Pichia pastoris.</title>
        <authorList>
            <person name="Love K.R."/>
            <person name="Shah K.A."/>
            <person name="Whittaker C.A."/>
            <person name="Wu J."/>
            <person name="Bartlett M.C."/>
            <person name="Ma D."/>
            <person name="Leeson R.L."/>
            <person name="Priest M."/>
            <person name="Young S.K."/>
            <person name="Love J.C."/>
        </authorList>
    </citation>
    <scope>NUCLEOTIDE SEQUENCE [LARGE SCALE GENOMIC DNA]</scope>
    <source>
        <strain evidence="9 10">ATCC 28485</strain>
    </source>
</reference>